<feature type="transmembrane region" description="Helical" evidence="1">
    <location>
        <begin position="379"/>
        <end position="402"/>
    </location>
</feature>
<dbReference type="Proteomes" id="UP000572635">
    <property type="component" value="Unassembled WGS sequence"/>
</dbReference>
<protein>
    <submittedName>
        <fullName evidence="2">Uncharacterized protein</fullName>
    </submittedName>
</protein>
<feature type="transmembrane region" description="Helical" evidence="1">
    <location>
        <begin position="441"/>
        <end position="461"/>
    </location>
</feature>
<feature type="transmembrane region" description="Helical" evidence="1">
    <location>
        <begin position="110"/>
        <end position="134"/>
    </location>
</feature>
<dbReference type="AlphaFoldDB" id="A0A7W8QRI0"/>
<feature type="transmembrane region" description="Helical" evidence="1">
    <location>
        <begin position="230"/>
        <end position="263"/>
    </location>
</feature>
<feature type="transmembrane region" description="Helical" evidence="1">
    <location>
        <begin position="308"/>
        <end position="325"/>
    </location>
</feature>
<name>A0A7W8QRI0_9ACTN</name>
<evidence type="ECO:0000313" key="3">
    <source>
        <dbReference type="Proteomes" id="UP000572635"/>
    </source>
</evidence>
<keyword evidence="1" id="KW-0472">Membrane</keyword>
<keyword evidence="3" id="KW-1185">Reference proteome</keyword>
<comment type="caution">
    <text evidence="2">The sequence shown here is derived from an EMBL/GenBank/DDBJ whole genome shotgun (WGS) entry which is preliminary data.</text>
</comment>
<gene>
    <name evidence="2" type="ORF">HDA36_004679</name>
</gene>
<evidence type="ECO:0000256" key="1">
    <source>
        <dbReference type="SAM" id="Phobius"/>
    </source>
</evidence>
<feature type="transmembrane region" description="Helical" evidence="1">
    <location>
        <begin position="337"/>
        <end position="358"/>
    </location>
</feature>
<feature type="transmembrane region" description="Helical" evidence="1">
    <location>
        <begin position="408"/>
        <end position="429"/>
    </location>
</feature>
<accession>A0A7W8QRI0</accession>
<evidence type="ECO:0000313" key="2">
    <source>
        <dbReference type="EMBL" id="MBB5434595.1"/>
    </source>
</evidence>
<dbReference type="EMBL" id="JACHDB010000001">
    <property type="protein sequence ID" value="MBB5434595.1"/>
    <property type="molecule type" value="Genomic_DNA"/>
</dbReference>
<feature type="transmembrane region" description="Helical" evidence="1">
    <location>
        <begin position="69"/>
        <end position="89"/>
    </location>
</feature>
<keyword evidence="1" id="KW-1133">Transmembrane helix</keyword>
<reference evidence="2 3" key="1">
    <citation type="submission" date="2020-08" db="EMBL/GenBank/DDBJ databases">
        <title>Sequencing the genomes of 1000 actinobacteria strains.</title>
        <authorList>
            <person name="Klenk H.-P."/>
        </authorList>
    </citation>
    <scope>NUCLEOTIDE SEQUENCE [LARGE SCALE GENOMIC DNA]</scope>
    <source>
        <strain evidence="2 3">DSM 44551</strain>
    </source>
</reference>
<sequence length="499" mass="51649">MAVAPVVLKIWRREIAVLFGARERTVMLACAGLFAVAALIGTLMAWLFGMLPGEAVLIPSAVRTGLLRMVFAGAVLSSAFLVIVFCLLAPQRTALAALIELLPVPRSAALAGLNLPLLGLALLLSLVFSAPGFAMVAQLLGAPDSMLLGALLFTLLIAITQVVVFSLFTVAFETGRRIGRLPPQYASTVAAILSGGTAAALTAHDLLPTPELLAGQVQSWWHSLTPSGAFVLLLAGAVGLTDLSATAVPAAVGWGGAAGLLFLLAGRLTRSEQVSPSIRLLAGVAVPRTRVASQTWIEMLVLARTPQFSIMAVLTLAATVAVVIWEPGRDNQAVFSALTGALVMAPALVCMQSVGLTMRWHWLARHLLATPNPWVLPKAAGTFAAAGAVSCPILLILLFSGLIGVDQLLGMVGGMLAAWGASLLGGVLIPYSEEQPLSAGLTGFTVMVLFLGVAGSLEWLLGNSGLGGVPAASSVALIAFLIGYALLARRMGEDDVPRI</sequence>
<feature type="transmembrane region" description="Helical" evidence="1">
    <location>
        <begin position="26"/>
        <end position="49"/>
    </location>
</feature>
<feature type="transmembrane region" description="Helical" evidence="1">
    <location>
        <begin position="467"/>
        <end position="488"/>
    </location>
</feature>
<organism evidence="2 3">
    <name type="scientific">Nocardiopsis composta</name>
    <dbReference type="NCBI Taxonomy" id="157465"/>
    <lineage>
        <taxon>Bacteria</taxon>
        <taxon>Bacillati</taxon>
        <taxon>Actinomycetota</taxon>
        <taxon>Actinomycetes</taxon>
        <taxon>Streptosporangiales</taxon>
        <taxon>Nocardiopsidaceae</taxon>
        <taxon>Nocardiopsis</taxon>
    </lineage>
</organism>
<proteinExistence type="predicted"/>
<dbReference type="RefSeq" id="WP_184395329.1">
    <property type="nucleotide sequence ID" value="NZ_BAAAJD010000060.1"/>
</dbReference>
<feature type="transmembrane region" description="Helical" evidence="1">
    <location>
        <begin position="184"/>
        <end position="203"/>
    </location>
</feature>
<feature type="transmembrane region" description="Helical" evidence="1">
    <location>
        <begin position="146"/>
        <end position="172"/>
    </location>
</feature>
<keyword evidence="1" id="KW-0812">Transmembrane</keyword>